<evidence type="ECO:0000313" key="6">
    <source>
        <dbReference type="Proteomes" id="UP000261257"/>
    </source>
</evidence>
<dbReference type="GO" id="GO:0005840">
    <property type="term" value="C:ribosome"/>
    <property type="evidence" value="ECO:0007669"/>
    <property type="project" value="InterPro"/>
</dbReference>
<evidence type="ECO:0000256" key="1">
    <source>
        <dbReference type="ARBA" id="ARBA00022814"/>
    </source>
</evidence>
<name>A0A3E4UEX9_9FIRM</name>
<protein>
    <submittedName>
        <fullName evidence="5">Antiterminator LoaP</fullName>
    </submittedName>
</protein>
<dbReference type="Gene3D" id="3.30.70.940">
    <property type="entry name" value="NusG, N-terminal domain"/>
    <property type="match status" value="1"/>
</dbReference>
<dbReference type="Proteomes" id="UP000261257">
    <property type="component" value="Unassembled WGS sequence"/>
</dbReference>
<dbReference type="InterPro" id="IPR008991">
    <property type="entry name" value="Translation_prot_SH3-like_sf"/>
</dbReference>
<dbReference type="GO" id="GO:0006412">
    <property type="term" value="P:translation"/>
    <property type="evidence" value="ECO:0007669"/>
    <property type="project" value="InterPro"/>
</dbReference>
<dbReference type="InterPro" id="IPR005824">
    <property type="entry name" value="KOW"/>
</dbReference>
<dbReference type="SUPFAM" id="SSF82679">
    <property type="entry name" value="N-utilization substance G protein NusG, N-terminal domain"/>
    <property type="match status" value="1"/>
</dbReference>
<organism evidence="5 6">
    <name type="scientific">Hungatella hathewayi</name>
    <dbReference type="NCBI Taxonomy" id="154046"/>
    <lineage>
        <taxon>Bacteria</taxon>
        <taxon>Bacillati</taxon>
        <taxon>Bacillota</taxon>
        <taxon>Clostridia</taxon>
        <taxon>Lachnospirales</taxon>
        <taxon>Lachnospiraceae</taxon>
        <taxon>Hungatella</taxon>
    </lineage>
</organism>
<dbReference type="CDD" id="cd06091">
    <property type="entry name" value="KOW_NusG"/>
    <property type="match status" value="1"/>
</dbReference>
<dbReference type="Pfam" id="PF02357">
    <property type="entry name" value="NusG"/>
    <property type="match status" value="1"/>
</dbReference>
<dbReference type="InterPro" id="IPR006645">
    <property type="entry name" value="NGN-like_dom"/>
</dbReference>
<evidence type="ECO:0000259" key="4">
    <source>
        <dbReference type="SMART" id="SM00739"/>
    </source>
</evidence>
<keyword evidence="3" id="KW-0804">Transcription</keyword>
<dbReference type="PANTHER" id="PTHR30265:SF4">
    <property type="entry name" value="KOW MOTIF FAMILY PROTEIN, EXPRESSED"/>
    <property type="match status" value="1"/>
</dbReference>
<dbReference type="GO" id="GO:0006354">
    <property type="term" value="P:DNA-templated transcription elongation"/>
    <property type="evidence" value="ECO:0007669"/>
    <property type="project" value="InterPro"/>
</dbReference>
<evidence type="ECO:0000256" key="3">
    <source>
        <dbReference type="ARBA" id="ARBA00023163"/>
    </source>
</evidence>
<dbReference type="SMART" id="SM00739">
    <property type="entry name" value="KOW"/>
    <property type="match status" value="1"/>
</dbReference>
<dbReference type="Gene3D" id="2.30.30.30">
    <property type="match status" value="1"/>
</dbReference>
<dbReference type="AlphaFoldDB" id="A0A3E4UEX9"/>
<dbReference type="RefSeq" id="WP_117621082.1">
    <property type="nucleotide sequence ID" value="NZ_QRQF01000003.1"/>
</dbReference>
<accession>A0A3E4UEX9</accession>
<proteinExistence type="predicted"/>
<dbReference type="PANTHER" id="PTHR30265">
    <property type="entry name" value="RHO-INTERACTING TRANSCRIPTION TERMINATION FACTOR NUSG"/>
    <property type="match status" value="1"/>
</dbReference>
<dbReference type="InterPro" id="IPR043425">
    <property type="entry name" value="NusG-like"/>
</dbReference>
<feature type="domain" description="KOW" evidence="4">
    <location>
        <begin position="114"/>
        <end position="141"/>
    </location>
</feature>
<dbReference type="InterPro" id="IPR036735">
    <property type="entry name" value="NGN_dom_sf"/>
</dbReference>
<keyword evidence="2" id="KW-0805">Transcription regulation</keyword>
<dbReference type="CDD" id="cd09889">
    <property type="entry name" value="NGN_Bact_2"/>
    <property type="match status" value="1"/>
</dbReference>
<keyword evidence="1" id="KW-0889">Transcription antitermination</keyword>
<dbReference type="InterPro" id="IPR014722">
    <property type="entry name" value="Rib_uL2_dom2"/>
</dbReference>
<dbReference type="GO" id="GO:0031564">
    <property type="term" value="P:transcription antitermination"/>
    <property type="evidence" value="ECO:0007669"/>
    <property type="project" value="UniProtKB-KW"/>
</dbReference>
<dbReference type="InterPro" id="IPR005825">
    <property type="entry name" value="Ribosomal_uL24_CS"/>
</dbReference>
<dbReference type="SUPFAM" id="SSF50104">
    <property type="entry name" value="Translation proteins SH3-like domain"/>
    <property type="match status" value="1"/>
</dbReference>
<dbReference type="EMBL" id="QSSQ01000002">
    <property type="protein sequence ID" value="RGM07940.1"/>
    <property type="molecule type" value="Genomic_DNA"/>
</dbReference>
<comment type="caution">
    <text evidence="5">The sequence shown here is derived from an EMBL/GenBank/DDBJ whole genome shotgun (WGS) entry which is preliminary data.</text>
</comment>
<dbReference type="GO" id="GO:0003735">
    <property type="term" value="F:structural constituent of ribosome"/>
    <property type="evidence" value="ECO:0007669"/>
    <property type="project" value="InterPro"/>
</dbReference>
<dbReference type="InterPro" id="IPR047663">
    <property type="entry name" value="Transcription_antiterm_LoaP"/>
</dbReference>
<evidence type="ECO:0000256" key="2">
    <source>
        <dbReference type="ARBA" id="ARBA00023015"/>
    </source>
</evidence>
<evidence type="ECO:0000313" key="5">
    <source>
        <dbReference type="EMBL" id="RGM07940.1"/>
    </source>
</evidence>
<dbReference type="Pfam" id="PF00467">
    <property type="entry name" value="KOW"/>
    <property type="match status" value="1"/>
</dbReference>
<sequence length="173" mass="20130">MWYVIQVRSGTEELIRKQCEKLVGGKALEKCFIPYYEEMKRYQGEWHKEKKILFPGYVFAVSEDPEALFLELKRVIGLTKLLNTDHIIAALTPKEVEFLIDFGQEEQVVTMSMGMIVNDRVTILDGPLKGREGLITRIDRHRRKAWLEFPMMGCLQRVEVGLEILEKKKKGDV</sequence>
<gene>
    <name evidence="5" type="primary">loaP</name>
    <name evidence="5" type="ORF">DXC39_05580</name>
</gene>
<dbReference type="PROSITE" id="PS01108">
    <property type="entry name" value="RIBOSOMAL_L24"/>
    <property type="match status" value="1"/>
</dbReference>
<dbReference type="NCBIfam" id="NF033641">
    <property type="entry name" value="antiterm_LoaP"/>
    <property type="match status" value="1"/>
</dbReference>
<reference evidence="5 6" key="1">
    <citation type="submission" date="2018-08" db="EMBL/GenBank/DDBJ databases">
        <title>A genome reference for cultivated species of the human gut microbiota.</title>
        <authorList>
            <person name="Zou Y."/>
            <person name="Xue W."/>
            <person name="Luo G."/>
        </authorList>
    </citation>
    <scope>NUCLEOTIDE SEQUENCE [LARGE SCALE GENOMIC DNA]</scope>
    <source>
        <strain evidence="5 6">TF05-11AC</strain>
    </source>
</reference>